<name>A0A4U8V7Y9_STECR</name>
<proteinExistence type="predicted"/>
<reference evidence="1 2" key="1">
    <citation type="journal article" date="2015" name="Genome Biol.">
        <title>Comparative genomics of Steinernema reveals deeply conserved gene regulatory networks.</title>
        <authorList>
            <person name="Dillman A.R."/>
            <person name="Macchietto M."/>
            <person name="Porter C.F."/>
            <person name="Rogers A."/>
            <person name="Williams B."/>
            <person name="Antoshechkin I."/>
            <person name="Lee M.M."/>
            <person name="Goodwin Z."/>
            <person name="Lu X."/>
            <person name="Lewis E.E."/>
            <person name="Goodrich-Blair H."/>
            <person name="Stock S.P."/>
            <person name="Adams B.J."/>
            <person name="Sternberg P.W."/>
            <person name="Mortazavi A."/>
        </authorList>
    </citation>
    <scope>NUCLEOTIDE SEQUENCE [LARGE SCALE GENOMIC DNA]</scope>
    <source>
        <strain evidence="1 2">ALL</strain>
    </source>
</reference>
<sequence length="226" mass="26615">MYAMRSLERVSIKFSNKKKIDELSQKVVDVEAEFGDEGFPNQPAYQHFLYRQLGLLHHEMVCYLTEEHNREIYMHIQRAEIAYNKGEPLPKYPGDLYEKLVCLRRKCGEAEKAYLAEFSDLKQVKKEELENYESGVKHDDGNKQYGIEMLIQEKKNCKMEPQDDHGTLVIQSLKTLNSYTLFPANRTRTLRQTLEHLTLLPIKKITTINLFYMIFSAFHYANYFAN</sequence>
<reference evidence="1 2" key="2">
    <citation type="journal article" date="2019" name="G3 (Bethesda)">
        <title>Hybrid Assembly of the Genome of the Entomopathogenic Nematode Steinernema carpocapsae Identifies the X-Chromosome.</title>
        <authorList>
            <person name="Serra L."/>
            <person name="Macchietto M."/>
            <person name="Macias-Munoz A."/>
            <person name="McGill C.J."/>
            <person name="Rodriguez I.M."/>
            <person name="Rodriguez B."/>
            <person name="Murad R."/>
            <person name="Mortazavi A."/>
        </authorList>
    </citation>
    <scope>NUCLEOTIDE SEQUENCE [LARGE SCALE GENOMIC DNA]</scope>
    <source>
        <strain evidence="1 2">ALL</strain>
    </source>
</reference>
<accession>A0A4U8V7Y9</accession>
<gene>
    <name evidence="1" type="ORF">L596_006305</name>
</gene>
<dbReference type="EMBL" id="CM016762">
    <property type="protein sequence ID" value="TMS39837.1"/>
    <property type="molecule type" value="Genomic_DNA"/>
</dbReference>
<dbReference type="AlphaFoldDB" id="A0A4U8V7Y9"/>
<dbReference type="Proteomes" id="UP000298663">
    <property type="component" value="Chromosome X"/>
</dbReference>
<evidence type="ECO:0000313" key="2">
    <source>
        <dbReference type="Proteomes" id="UP000298663"/>
    </source>
</evidence>
<keyword evidence="2" id="KW-1185">Reference proteome</keyword>
<evidence type="ECO:0000313" key="1">
    <source>
        <dbReference type="EMBL" id="TMS39837.1"/>
    </source>
</evidence>
<organism evidence="1 2">
    <name type="scientific">Steinernema carpocapsae</name>
    <name type="common">Entomopathogenic nematode</name>
    <dbReference type="NCBI Taxonomy" id="34508"/>
    <lineage>
        <taxon>Eukaryota</taxon>
        <taxon>Metazoa</taxon>
        <taxon>Ecdysozoa</taxon>
        <taxon>Nematoda</taxon>
        <taxon>Chromadorea</taxon>
        <taxon>Rhabditida</taxon>
        <taxon>Tylenchina</taxon>
        <taxon>Panagrolaimomorpha</taxon>
        <taxon>Strongyloidoidea</taxon>
        <taxon>Steinernematidae</taxon>
        <taxon>Steinernema</taxon>
    </lineage>
</organism>
<protein>
    <submittedName>
        <fullName evidence="1">Uncharacterized protein</fullName>
    </submittedName>
</protein>